<dbReference type="GO" id="GO:0005524">
    <property type="term" value="F:ATP binding"/>
    <property type="evidence" value="ECO:0007669"/>
    <property type="project" value="UniProtKB-KW"/>
</dbReference>
<dbReference type="Gene3D" id="1.20.1270.10">
    <property type="match status" value="1"/>
</dbReference>
<dbReference type="PROSITE" id="PS00329">
    <property type="entry name" value="HSP70_2"/>
    <property type="match status" value="1"/>
</dbReference>
<keyword evidence="4" id="KW-0346">Stress response</keyword>
<dbReference type="Proteomes" id="UP000265180">
    <property type="component" value="Chromosome 16"/>
</dbReference>
<feature type="compositionally biased region" description="Low complexity" evidence="6">
    <location>
        <begin position="641"/>
        <end position="654"/>
    </location>
</feature>
<dbReference type="FunFam" id="3.30.420.40:FF:000135">
    <property type="entry name" value="Heat shock cognate 71 kDa protein"/>
    <property type="match status" value="1"/>
</dbReference>
<dbReference type="FunFam" id="3.30.30.30:FF:000001">
    <property type="entry name" value="heat shock 70 kDa protein-like"/>
    <property type="match status" value="1"/>
</dbReference>
<dbReference type="PANTHER" id="PTHR19375">
    <property type="entry name" value="HEAT SHOCK PROTEIN 70KDA"/>
    <property type="match status" value="1"/>
</dbReference>
<keyword evidence="3 5" id="KW-0067">ATP-binding</keyword>
<dbReference type="FunFam" id="3.90.640.10:FF:000134">
    <property type="entry name" value="Heat shock cognate 71 kDa protein"/>
    <property type="match status" value="1"/>
</dbReference>
<name>A0A3P9MHS2_ORYLA</name>
<evidence type="ECO:0000256" key="1">
    <source>
        <dbReference type="ARBA" id="ARBA00007381"/>
    </source>
</evidence>
<evidence type="ECO:0000256" key="4">
    <source>
        <dbReference type="ARBA" id="ARBA00023016"/>
    </source>
</evidence>
<reference evidence="7" key="3">
    <citation type="submission" date="2025-08" db="UniProtKB">
        <authorList>
            <consortium name="Ensembl"/>
        </authorList>
    </citation>
    <scope>IDENTIFICATION</scope>
    <source>
        <strain evidence="7">HNI</strain>
    </source>
</reference>
<dbReference type="InterPro" id="IPR029047">
    <property type="entry name" value="HSP70_peptide-bd_sf"/>
</dbReference>
<evidence type="ECO:0000256" key="5">
    <source>
        <dbReference type="RuleBase" id="RU003322"/>
    </source>
</evidence>
<dbReference type="FunFam" id="1.20.1270.10:FF:000003">
    <property type="entry name" value="heat shock cognate 71 kDa protein-like"/>
    <property type="match status" value="1"/>
</dbReference>
<dbReference type="PRINTS" id="PR00301">
    <property type="entry name" value="HEATSHOCK70"/>
</dbReference>
<keyword evidence="2 5" id="KW-0547">Nucleotide-binding</keyword>
<dbReference type="NCBIfam" id="NF001413">
    <property type="entry name" value="PRK00290.1"/>
    <property type="match status" value="1"/>
</dbReference>
<dbReference type="AlphaFoldDB" id="A0A3P9MHS2"/>
<reference evidence="7 8" key="2">
    <citation type="submission" date="2017-04" db="EMBL/GenBank/DDBJ databases">
        <title>CpG methylation of centromeres and impact of large insertions on vertebrate speciation.</title>
        <authorList>
            <person name="Ichikawa K."/>
            <person name="Yoshimura J."/>
            <person name="Morishita S."/>
        </authorList>
    </citation>
    <scope>NUCLEOTIDE SEQUENCE</scope>
    <source>
        <strain evidence="7 8">HNI</strain>
    </source>
</reference>
<dbReference type="SUPFAM" id="SSF100920">
    <property type="entry name" value="Heat shock protein 70kD (HSP70), peptide-binding domain"/>
    <property type="match status" value="1"/>
</dbReference>
<dbReference type="Gene3D" id="3.30.420.40">
    <property type="match status" value="2"/>
</dbReference>
<dbReference type="InterPro" id="IPR018181">
    <property type="entry name" value="Heat_shock_70_CS"/>
</dbReference>
<dbReference type="SUPFAM" id="SSF100934">
    <property type="entry name" value="Heat shock protein 70kD (HSP70), C-terminal subdomain"/>
    <property type="match status" value="1"/>
</dbReference>
<dbReference type="Pfam" id="PF00012">
    <property type="entry name" value="HSP70"/>
    <property type="match status" value="1"/>
</dbReference>
<dbReference type="InterPro" id="IPR043129">
    <property type="entry name" value="ATPase_NBD"/>
</dbReference>
<evidence type="ECO:0000256" key="2">
    <source>
        <dbReference type="ARBA" id="ARBA00022741"/>
    </source>
</evidence>
<dbReference type="CDD" id="cd10233">
    <property type="entry name" value="ASKHA_NBD_HSP70_HSPA1"/>
    <property type="match status" value="1"/>
</dbReference>
<protein>
    <submittedName>
        <fullName evidence="7">Heat shock cognate 70</fullName>
    </submittedName>
</protein>
<dbReference type="InterPro" id="IPR013126">
    <property type="entry name" value="Hsp_70_fam"/>
</dbReference>
<proteinExistence type="inferred from homology"/>
<feature type="compositionally biased region" description="Gly residues" evidence="6">
    <location>
        <begin position="625"/>
        <end position="640"/>
    </location>
</feature>
<dbReference type="Ensembl" id="ENSORLT00020025563.1">
    <property type="protein sequence ID" value="ENSORLP00020032547.1"/>
    <property type="gene ID" value="ENSORLG00020018160.1"/>
</dbReference>
<dbReference type="PROSITE" id="PS00297">
    <property type="entry name" value="HSP70_1"/>
    <property type="match status" value="1"/>
</dbReference>
<evidence type="ECO:0000256" key="3">
    <source>
        <dbReference type="ARBA" id="ARBA00022840"/>
    </source>
</evidence>
<sequence>LDTLQFYLRPEMSKGPAVGIDLGTTYSCVGIFQHGKVEIIANDQGNRTTPSYVAFTDTERLIGDAAKNQVAMNPANTVFDAKRLIGRKFDDAVVQSDMKHWPFKVVNDSSKPKVEVEYKGEIKTFYPEEISSMVLTKMKEISEAYLGKSVTNAVITVPAYFNDSQRQATKDAGTIAGLNVLRIINEPTAAAIAYGLDKKVGGERNVLIFDLGGGTFDVSILTIEDGIFEVKATAGDTHLGGEDFDNRMVNHFITEFKRKFKKEITNNKRAVRRLRTACERAKRTLSSSTQASIEIDSLYEGTDFYTSITRARFEELNADLFRGTIEPVEKALRDAKMDKSQIHDVVLVGGSTRIPKIQKLLQDLFNGRDLNKSINPDEAVAYGAAVQAAILAGDKSENVQDLLLLDVTPLSLGIETAGGVMTVLIKRNTTIPTKQTQTFTTYSDNQPGVLIQVYEGERAMTKDNNILGKFELTGIPPAPRGVPQIEVTFDIDANGILNVSAVDKSTGKENKITITNDKGRLSKEDIERMVQEAEQFKAEDESQRDKITAKNSLESLAFNMKSTVDDEKLQDKISSEDKKTIVDKCNEIIAWLDKNQMAEKDEYEHQQKELEKVCNPIISKLYQGGMPGGMPGGTPGGFSAGAGASSGPTIEEVD</sequence>
<reference evidence="7" key="4">
    <citation type="submission" date="2025-09" db="UniProtKB">
        <authorList>
            <consortium name="Ensembl"/>
        </authorList>
    </citation>
    <scope>IDENTIFICATION</scope>
    <source>
        <strain evidence="7">HNI</strain>
    </source>
</reference>
<dbReference type="FunFam" id="3.30.420.40:FF:000026">
    <property type="entry name" value="Heat shock protein 70"/>
    <property type="match status" value="1"/>
</dbReference>
<dbReference type="PROSITE" id="PS01036">
    <property type="entry name" value="HSP70_3"/>
    <property type="match status" value="1"/>
</dbReference>
<evidence type="ECO:0000256" key="6">
    <source>
        <dbReference type="SAM" id="MobiDB-lite"/>
    </source>
</evidence>
<dbReference type="SUPFAM" id="SSF53067">
    <property type="entry name" value="Actin-like ATPase domain"/>
    <property type="match status" value="2"/>
</dbReference>
<evidence type="ECO:0000313" key="7">
    <source>
        <dbReference type="Ensembl" id="ENSORLP00020032547.1"/>
    </source>
</evidence>
<dbReference type="InterPro" id="IPR029048">
    <property type="entry name" value="HSP70_C_sf"/>
</dbReference>
<organism evidence="7 8">
    <name type="scientific">Oryzias latipes</name>
    <name type="common">Japanese rice fish</name>
    <name type="synonym">Japanese killifish</name>
    <dbReference type="NCBI Taxonomy" id="8090"/>
    <lineage>
        <taxon>Eukaryota</taxon>
        <taxon>Metazoa</taxon>
        <taxon>Chordata</taxon>
        <taxon>Craniata</taxon>
        <taxon>Vertebrata</taxon>
        <taxon>Euteleostomi</taxon>
        <taxon>Actinopterygii</taxon>
        <taxon>Neopterygii</taxon>
        <taxon>Teleostei</taxon>
        <taxon>Neoteleostei</taxon>
        <taxon>Acanthomorphata</taxon>
        <taxon>Ovalentaria</taxon>
        <taxon>Atherinomorphae</taxon>
        <taxon>Beloniformes</taxon>
        <taxon>Adrianichthyidae</taxon>
        <taxon>Oryziinae</taxon>
        <taxon>Oryzias</taxon>
    </lineage>
</organism>
<accession>A0A3P9MHS2</accession>
<feature type="region of interest" description="Disordered" evidence="6">
    <location>
        <begin position="625"/>
        <end position="654"/>
    </location>
</feature>
<comment type="similarity">
    <text evidence="1 5">Belongs to the heat shock protein 70 family.</text>
</comment>
<reference key="1">
    <citation type="journal article" date="2007" name="Nature">
        <title>The medaka draft genome and insights into vertebrate genome evolution.</title>
        <authorList>
            <person name="Kasahara M."/>
            <person name="Naruse K."/>
            <person name="Sasaki S."/>
            <person name="Nakatani Y."/>
            <person name="Qu W."/>
            <person name="Ahsan B."/>
            <person name="Yamada T."/>
            <person name="Nagayasu Y."/>
            <person name="Doi K."/>
            <person name="Kasai Y."/>
            <person name="Jindo T."/>
            <person name="Kobayashi D."/>
            <person name="Shimada A."/>
            <person name="Toyoda A."/>
            <person name="Kuroki Y."/>
            <person name="Fujiyama A."/>
            <person name="Sasaki T."/>
            <person name="Shimizu A."/>
            <person name="Asakawa S."/>
            <person name="Shimizu N."/>
            <person name="Hashimoto S."/>
            <person name="Yang J."/>
            <person name="Lee Y."/>
            <person name="Matsushima K."/>
            <person name="Sugano S."/>
            <person name="Sakaizumi M."/>
            <person name="Narita T."/>
            <person name="Ohishi K."/>
            <person name="Haga S."/>
            <person name="Ohta F."/>
            <person name="Nomoto H."/>
            <person name="Nogata K."/>
            <person name="Morishita T."/>
            <person name="Endo T."/>
            <person name="Shin-I T."/>
            <person name="Takeda H."/>
            <person name="Morishita S."/>
            <person name="Kohara Y."/>
        </authorList>
    </citation>
    <scope>NUCLEOTIDE SEQUENCE [LARGE SCALE GENOMIC DNA]</scope>
    <source>
        <strain>Hd-rR</strain>
    </source>
</reference>
<dbReference type="FunFam" id="3.30.420.40:FF:000172">
    <property type="entry name" value="Heat shock 70 kDa protein"/>
    <property type="match status" value="1"/>
</dbReference>
<dbReference type="FunFam" id="2.60.34.10:FF:000002">
    <property type="entry name" value="Heat shock 70 kDa"/>
    <property type="match status" value="1"/>
</dbReference>
<dbReference type="Gene3D" id="2.60.34.10">
    <property type="entry name" value="Substrate Binding Domain Of DNAk, Chain A, domain 1"/>
    <property type="match status" value="1"/>
</dbReference>
<dbReference type="GO" id="GO:0140662">
    <property type="term" value="F:ATP-dependent protein folding chaperone"/>
    <property type="evidence" value="ECO:0007669"/>
    <property type="project" value="InterPro"/>
</dbReference>
<dbReference type="Gene3D" id="3.90.640.10">
    <property type="entry name" value="Actin, Chain A, domain 4"/>
    <property type="match status" value="1"/>
</dbReference>
<dbReference type="Gene3D" id="3.30.30.30">
    <property type="match status" value="1"/>
</dbReference>
<evidence type="ECO:0000313" key="8">
    <source>
        <dbReference type="Proteomes" id="UP000265180"/>
    </source>
</evidence>